<dbReference type="Pfam" id="PF11999">
    <property type="entry name" value="Ice_binding"/>
    <property type="match status" value="1"/>
</dbReference>
<feature type="chain" id="PRO_5047325958" description="Antifreeze protein" evidence="3">
    <location>
        <begin position="22"/>
        <end position="248"/>
    </location>
</feature>
<reference evidence="4 5" key="1">
    <citation type="journal article" date="2024" name="Commun. Biol.">
        <title>Comparative genomic analysis of thermophilic fungi reveals convergent evolutionary adaptations and gene losses.</title>
        <authorList>
            <person name="Steindorff A.S."/>
            <person name="Aguilar-Pontes M.V."/>
            <person name="Robinson A.J."/>
            <person name="Andreopoulos B."/>
            <person name="LaButti K."/>
            <person name="Kuo A."/>
            <person name="Mondo S."/>
            <person name="Riley R."/>
            <person name="Otillar R."/>
            <person name="Haridas S."/>
            <person name="Lipzen A."/>
            <person name="Grimwood J."/>
            <person name="Schmutz J."/>
            <person name="Clum A."/>
            <person name="Reid I.D."/>
            <person name="Moisan M.C."/>
            <person name="Butler G."/>
            <person name="Nguyen T.T.M."/>
            <person name="Dewar K."/>
            <person name="Conant G."/>
            <person name="Drula E."/>
            <person name="Henrissat B."/>
            <person name="Hansel C."/>
            <person name="Singer S."/>
            <person name="Hutchinson M.I."/>
            <person name="de Vries R.P."/>
            <person name="Natvig D.O."/>
            <person name="Powell A.J."/>
            <person name="Tsang A."/>
            <person name="Grigoriev I.V."/>
        </authorList>
    </citation>
    <scope>NUCLEOTIDE SEQUENCE [LARGE SCALE GENOMIC DNA]</scope>
    <source>
        <strain evidence="4 5">CBS 494.80</strain>
    </source>
</reference>
<comment type="similarity">
    <text evidence="1">Belongs to the ice-binding protein family.</text>
</comment>
<evidence type="ECO:0000256" key="2">
    <source>
        <dbReference type="ARBA" id="ARBA00022729"/>
    </source>
</evidence>
<evidence type="ECO:0000256" key="1">
    <source>
        <dbReference type="ARBA" id="ARBA00005445"/>
    </source>
</evidence>
<comment type="caution">
    <text evidence="4">The sequence shown here is derived from an EMBL/GenBank/DDBJ whole genome shotgun (WGS) entry which is preliminary data.</text>
</comment>
<name>A0ABR4CJ15_9HELO</name>
<evidence type="ECO:0000313" key="5">
    <source>
        <dbReference type="Proteomes" id="UP001595075"/>
    </source>
</evidence>
<keyword evidence="2 3" id="KW-0732">Signal</keyword>
<feature type="signal peptide" evidence="3">
    <location>
        <begin position="1"/>
        <end position="21"/>
    </location>
</feature>
<dbReference type="InterPro" id="IPR021884">
    <property type="entry name" value="Ice-bd_prot"/>
</dbReference>
<accession>A0ABR4CJ15</accession>
<gene>
    <name evidence="4" type="ORF">VTL71DRAFT_14161</name>
</gene>
<sequence>MYLPTPNNLLVLSALVSITFAHPQPLHKRLASLNMGLASTYGAVSSSTLTSTGATVVTGSCGTCPGTSITGFPPGVCSVTTSAGGTVACDAKAACLTAYNLALSLPVTSALPSASLAGLTLTPGVYTFPSAAASLTGSVTLSGEGQFVFKIDTAFTTAAASKVVLTGGAKACDVYWVVGSSATVGAASELAGNILAYASVSRGVLHSLACSFIKCANRAATNAGTWCALNGAVTLINNKLTAQTSCVV</sequence>
<evidence type="ECO:0000313" key="4">
    <source>
        <dbReference type="EMBL" id="KAL2069482.1"/>
    </source>
</evidence>
<evidence type="ECO:0008006" key="6">
    <source>
        <dbReference type="Google" id="ProtNLM"/>
    </source>
</evidence>
<dbReference type="EMBL" id="JAZHXI010000007">
    <property type="protein sequence ID" value="KAL2069482.1"/>
    <property type="molecule type" value="Genomic_DNA"/>
</dbReference>
<keyword evidence="5" id="KW-1185">Reference proteome</keyword>
<evidence type="ECO:0000256" key="3">
    <source>
        <dbReference type="SAM" id="SignalP"/>
    </source>
</evidence>
<organism evidence="4 5">
    <name type="scientific">Oculimacula yallundae</name>
    <dbReference type="NCBI Taxonomy" id="86028"/>
    <lineage>
        <taxon>Eukaryota</taxon>
        <taxon>Fungi</taxon>
        <taxon>Dikarya</taxon>
        <taxon>Ascomycota</taxon>
        <taxon>Pezizomycotina</taxon>
        <taxon>Leotiomycetes</taxon>
        <taxon>Helotiales</taxon>
        <taxon>Ploettnerulaceae</taxon>
        <taxon>Oculimacula</taxon>
    </lineage>
</organism>
<dbReference type="Proteomes" id="UP001595075">
    <property type="component" value="Unassembled WGS sequence"/>
</dbReference>
<protein>
    <recommendedName>
        <fullName evidence="6">Antifreeze protein</fullName>
    </recommendedName>
</protein>
<proteinExistence type="inferred from homology"/>